<dbReference type="Gene3D" id="1.10.530.10">
    <property type="match status" value="1"/>
</dbReference>
<evidence type="ECO:0000256" key="1">
    <source>
        <dbReference type="ARBA" id="ARBA00010830"/>
    </source>
</evidence>
<feature type="signal peptide" evidence="3">
    <location>
        <begin position="1"/>
        <end position="29"/>
    </location>
</feature>
<evidence type="ECO:0000256" key="3">
    <source>
        <dbReference type="SAM" id="SignalP"/>
    </source>
</evidence>
<evidence type="ECO:0000313" key="6">
    <source>
        <dbReference type="Proteomes" id="UP000780875"/>
    </source>
</evidence>
<dbReference type="InterPro" id="IPR010618">
    <property type="entry name" value="RPF"/>
</dbReference>
<reference evidence="5 6" key="1">
    <citation type="submission" date="2021-09" db="EMBL/GenBank/DDBJ databases">
        <title>Whole genome sequence of Nocardioides sp. GBK3QG-3.</title>
        <authorList>
            <person name="Tuo L."/>
        </authorList>
    </citation>
    <scope>NUCLEOTIDE SEQUENCE [LARGE SCALE GENOMIC DNA]</scope>
    <source>
        <strain evidence="5 6">GBK3QG-3</strain>
    </source>
</reference>
<evidence type="ECO:0000259" key="4">
    <source>
        <dbReference type="Pfam" id="PF06737"/>
    </source>
</evidence>
<comment type="caution">
    <text evidence="5">The sequence shown here is derived from an EMBL/GenBank/DDBJ whole genome shotgun (WGS) entry which is preliminary data.</text>
</comment>
<dbReference type="SUPFAM" id="SSF53955">
    <property type="entry name" value="Lysozyme-like"/>
    <property type="match status" value="1"/>
</dbReference>
<keyword evidence="3" id="KW-0732">Signal</keyword>
<evidence type="ECO:0000313" key="5">
    <source>
        <dbReference type="EMBL" id="MBZ5737392.1"/>
    </source>
</evidence>
<protein>
    <submittedName>
        <fullName evidence="5">Transglycosylase family protein</fullName>
    </submittedName>
</protein>
<dbReference type="RefSeq" id="WP_224121745.1">
    <property type="nucleotide sequence ID" value="NZ_JAIQZJ010000001.1"/>
</dbReference>
<evidence type="ECO:0000256" key="2">
    <source>
        <dbReference type="ARBA" id="ARBA00022801"/>
    </source>
</evidence>
<name>A0ABS7U947_9ACTN</name>
<dbReference type="Proteomes" id="UP000780875">
    <property type="component" value="Unassembled WGS sequence"/>
</dbReference>
<keyword evidence="6" id="KW-1185">Reference proteome</keyword>
<sequence>MRMRTLLTTAALAAATITPVVGTATSADAASARTWNRIAQCESGGRWHINTGNGYFGGLQISKRTWNGYGGRRFAAYPHRATKAQQIRVAERIQNGQGWGAWPSCA</sequence>
<dbReference type="Pfam" id="PF06737">
    <property type="entry name" value="Transglycosylas"/>
    <property type="match status" value="1"/>
</dbReference>
<comment type="similarity">
    <text evidence="1">Belongs to the transglycosylase family. Rpf subfamily.</text>
</comment>
<feature type="domain" description="Resuscitation-promoting factor core lysozyme-like" evidence="4">
    <location>
        <begin position="30"/>
        <end position="105"/>
    </location>
</feature>
<gene>
    <name evidence="5" type="ORF">K8U61_04380</name>
</gene>
<proteinExistence type="inferred from homology"/>
<feature type="chain" id="PRO_5046667836" evidence="3">
    <location>
        <begin position="30"/>
        <end position="106"/>
    </location>
</feature>
<accession>A0ABS7U947</accession>
<dbReference type="CDD" id="cd13925">
    <property type="entry name" value="RPF"/>
    <property type="match status" value="1"/>
</dbReference>
<organism evidence="5 6">
    <name type="scientific">Nocardioides mangrovi</name>
    <dbReference type="NCBI Taxonomy" id="2874580"/>
    <lineage>
        <taxon>Bacteria</taxon>
        <taxon>Bacillati</taxon>
        <taxon>Actinomycetota</taxon>
        <taxon>Actinomycetes</taxon>
        <taxon>Propionibacteriales</taxon>
        <taxon>Nocardioidaceae</taxon>
        <taxon>Nocardioides</taxon>
    </lineage>
</organism>
<dbReference type="EMBL" id="JAIQZJ010000001">
    <property type="protein sequence ID" value="MBZ5737392.1"/>
    <property type="molecule type" value="Genomic_DNA"/>
</dbReference>
<dbReference type="InterPro" id="IPR023346">
    <property type="entry name" value="Lysozyme-like_dom_sf"/>
</dbReference>
<keyword evidence="2" id="KW-0378">Hydrolase</keyword>